<evidence type="ECO:0000256" key="1">
    <source>
        <dbReference type="ARBA" id="ARBA00006583"/>
    </source>
</evidence>
<evidence type="ECO:0000259" key="13">
    <source>
        <dbReference type="SMART" id="SM00382"/>
    </source>
</evidence>
<dbReference type="EMBL" id="CACSII010000001">
    <property type="protein sequence ID" value="CAA0083231.1"/>
    <property type="molecule type" value="Genomic_DNA"/>
</dbReference>
<feature type="compositionally biased region" description="Pro residues" evidence="12">
    <location>
        <begin position="222"/>
        <end position="234"/>
    </location>
</feature>
<evidence type="ECO:0000256" key="8">
    <source>
        <dbReference type="HAMAP-Rule" id="MF_00377"/>
    </source>
</evidence>
<feature type="region of interest" description="Disordered" evidence="12">
    <location>
        <begin position="117"/>
        <end position="155"/>
    </location>
</feature>
<dbReference type="InterPro" id="IPR003593">
    <property type="entry name" value="AAA+_ATPase"/>
</dbReference>
<comment type="subunit">
    <text evidence="8">Oligomerizes as a right-handed, spiral filament on DNA at oriC.</text>
</comment>
<dbReference type="PANTHER" id="PTHR30050:SF2">
    <property type="entry name" value="CHROMOSOMAL REPLICATION INITIATOR PROTEIN DNAA"/>
    <property type="match status" value="1"/>
</dbReference>
<reference evidence="15 16" key="1">
    <citation type="submission" date="2019-11" db="EMBL/GenBank/DDBJ databases">
        <authorList>
            <person name="Holert J."/>
        </authorList>
    </citation>
    <scope>NUCLEOTIDE SEQUENCE [LARGE SCALE GENOMIC DNA]</scope>
    <source>
        <strain evidence="15">BC5_2</strain>
    </source>
</reference>
<dbReference type="CDD" id="cd06571">
    <property type="entry name" value="Bac_DnaA_C"/>
    <property type="match status" value="1"/>
</dbReference>
<dbReference type="InterPro" id="IPR013317">
    <property type="entry name" value="DnaA_dom"/>
</dbReference>
<dbReference type="InterPro" id="IPR001957">
    <property type="entry name" value="Chromosome_initiator_DnaA"/>
</dbReference>
<dbReference type="SUPFAM" id="SSF48295">
    <property type="entry name" value="TrpR-like"/>
    <property type="match status" value="1"/>
</dbReference>
<feature type="domain" description="AAA+ ATPase" evidence="13">
    <location>
        <begin position="277"/>
        <end position="407"/>
    </location>
</feature>
<dbReference type="CDD" id="cd00009">
    <property type="entry name" value="AAA"/>
    <property type="match status" value="1"/>
</dbReference>
<comment type="function">
    <text evidence="8 10">Plays an essential role in the initiation and regulation of chromosomal replication. ATP-DnaA binds to the origin of replication (oriC) to initiate formation of the DNA replication initiation complex once per cell cycle. Binds the DnaA box (a 9 base pair repeat at the origin) and separates the double-stranded (ds)DNA. Forms a right-handed helical filament on oriC DNA; dsDNA binds to the exterior of the filament while single-stranded (ss)DNA is stabiized in the filament's interior. The ATP-DnaA-oriC complex binds and stabilizes one strand of the AT-rich DNA unwinding element (DUE), permitting loading of DNA polymerase. After initiation quickly degrades to an ADP-DnaA complex that is not apt for DNA replication. Binds acidic phospholipids.</text>
</comment>
<keyword evidence="2 8" id="KW-0963">Cytoplasm</keyword>
<accession>A0A5S9MWF6</accession>
<dbReference type="Pfam" id="PF00308">
    <property type="entry name" value="Bac_DnaA"/>
    <property type="match status" value="1"/>
</dbReference>
<dbReference type="GO" id="GO:0005737">
    <property type="term" value="C:cytoplasm"/>
    <property type="evidence" value="ECO:0007669"/>
    <property type="project" value="UniProtKB-SubCell"/>
</dbReference>
<name>A0A5S9MWF6_9GAMM</name>
<dbReference type="InterPro" id="IPR018312">
    <property type="entry name" value="Chromosome_initiator_DnaA_CS"/>
</dbReference>
<dbReference type="InterPro" id="IPR010921">
    <property type="entry name" value="Trp_repressor/repl_initiator"/>
</dbReference>
<dbReference type="InterPro" id="IPR024633">
    <property type="entry name" value="DnaA_N_dom"/>
</dbReference>
<evidence type="ECO:0000313" key="15">
    <source>
        <dbReference type="EMBL" id="CAA0083231.1"/>
    </source>
</evidence>
<evidence type="ECO:0000259" key="14">
    <source>
        <dbReference type="SMART" id="SM00760"/>
    </source>
</evidence>
<evidence type="ECO:0000256" key="3">
    <source>
        <dbReference type="ARBA" id="ARBA00022705"/>
    </source>
</evidence>
<evidence type="ECO:0000313" key="16">
    <source>
        <dbReference type="Proteomes" id="UP000434580"/>
    </source>
</evidence>
<feature type="binding site" evidence="8">
    <location>
        <position position="288"/>
    </location>
    <ligand>
        <name>ATP</name>
        <dbReference type="ChEBI" id="CHEBI:30616"/>
    </ligand>
</feature>
<dbReference type="SUPFAM" id="SSF52540">
    <property type="entry name" value="P-loop containing nucleoside triphosphate hydrolases"/>
    <property type="match status" value="1"/>
</dbReference>
<dbReference type="GO" id="GO:0006275">
    <property type="term" value="P:regulation of DNA replication"/>
    <property type="evidence" value="ECO:0007669"/>
    <property type="project" value="UniProtKB-UniRule"/>
</dbReference>
<protein>
    <recommendedName>
        <fullName evidence="8 9">Chromosomal replication initiator protein DnaA</fullName>
    </recommendedName>
</protein>
<feature type="region of interest" description="Domain I, interacts with DnaA modulators" evidence="8">
    <location>
        <begin position="1"/>
        <end position="166"/>
    </location>
</feature>
<feature type="region of interest" description="Domain III, AAA+ region" evidence="8">
    <location>
        <begin position="244"/>
        <end position="460"/>
    </location>
</feature>
<dbReference type="Gene3D" id="1.10.1750.10">
    <property type="match status" value="1"/>
</dbReference>
<dbReference type="Gene3D" id="3.40.50.300">
    <property type="entry name" value="P-loop containing nucleotide triphosphate hydrolases"/>
    <property type="match status" value="1"/>
</dbReference>
<dbReference type="PANTHER" id="PTHR30050">
    <property type="entry name" value="CHROMOSOMAL REPLICATION INITIATOR PROTEIN DNAA"/>
    <property type="match status" value="1"/>
</dbReference>
<dbReference type="AlphaFoldDB" id="A0A5S9MWF6"/>
<evidence type="ECO:0000256" key="7">
    <source>
        <dbReference type="ARBA" id="ARBA00023125"/>
    </source>
</evidence>
<dbReference type="Gene3D" id="3.30.300.180">
    <property type="match status" value="1"/>
</dbReference>
<dbReference type="InterPro" id="IPR027417">
    <property type="entry name" value="P-loop_NTPase"/>
</dbReference>
<proteinExistence type="inferred from homology"/>
<dbReference type="FunFam" id="1.10.1750.10:FF:000001">
    <property type="entry name" value="Chromosomal replication initiator protein DnaA"/>
    <property type="match status" value="1"/>
</dbReference>
<dbReference type="InterPro" id="IPR038454">
    <property type="entry name" value="DnaA_N_sf"/>
</dbReference>
<dbReference type="Pfam" id="PF11638">
    <property type="entry name" value="DnaA_N"/>
    <property type="match status" value="1"/>
</dbReference>
<evidence type="ECO:0000256" key="9">
    <source>
        <dbReference type="NCBIfam" id="TIGR00362"/>
    </source>
</evidence>
<comment type="caution">
    <text evidence="8">Lacks conserved residue(s) required for the propagation of feature annotation.</text>
</comment>
<dbReference type="Proteomes" id="UP000434580">
    <property type="component" value="Unassembled WGS sequence"/>
</dbReference>
<evidence type="ECO:0000256" key="2">
    <source>
        <dbReference type="ARBA" id="ARBA00022490"/>
    </source>
</evidence>
<feature type="binding site" evidence="8">
    <location>
        <position position="290"/>
    </location>
    <ligand>
        <name>ATP</name>
        <dbReference type="ChEBI" id="CHEBI:30616"/>
    </ligand>
</feature>
<dbReference type="SMART" id="SM00760">
    <property type="entry name" value="Bac_DnaA_C"/>
    <property type="match status" value="1"/>
</dbReference>
<feature type="binding site" evidence="8">
    <location>
        <position position="292"/>
    </location>
    <ligand>
        <name>ATP</name>
        <dbReference type="ChEBI" id="CHEBI:30616"/>
    </ligand>
</feature>
<sequence length="580" mass="64011">MSANEVWQRCVAILHEELPAQQFSTWINPLEVNLNYLPELVLIAPNRFVKDWVQNKYLPRINELLNQLSQGMGLTAAVVLADELSQRSQSDAPAAGGYASASPSAGQDIGRFEGYEAGASNLTSSPGKATISSNSDKNAGYMESPTHSDNNHRGIIDVEPPAVKAAERPSVNAPSYDRYPIGAGDGIANQASGNQQAAVASVIQDSNPHLVSGQENTFANREPPPVDNIPPPSPNAGAGQQQNNVINNYTFETFVEGKSNQLARAAAMQVAENPGGSYNPLFLYGGVGLGKTHLMHAVGNELLKKKPNAKVVYLHSERFVADMVKALQLNAINDFKRYYRSVDALLIDDIQFFANKERSQEEFFHTFNALIEGGQQIILTCDRYPREIKGLEERLKSRFGWGLTVAVEPPELETRVAILLQKADQANMELPRDAAFFIAQRLRSNVRELEGALKRVIAQAHFKARPIDIELIKESLKDLLSLQDRLVSIDNIQKTVAEYYKIKVSDLLSKRRNRSVARPRQVAMALAKELTSHSLPEIGDAFGGRDHTTVLHACRKVAELKETNGDIREDVKNLMRILTT</sequence>
<dbReference type="GO" id="GO:0006270">
    <property type="term" value="P:DNA replication initiation"/>
    <property type="evidence" value="ECO:0007669"/>
    <property type="project" value="UniProtKB-UniRule"/>
</dbReference>
<keyword evidence="3 8" id="KW-0235">DNA replication</keyword>
<dbReference type="PROSITE" id="PS01008">
    <property type="entry name" value="DNAA"/>
    <property type="match status" value="1"/>
</dbReference>
<dbReference type="NCBIfam" id="TIGR00362">
    <property type="entry name" value="DnaA"/>
    <property type="match status" value="1"/>
</dbReference>
<feature type="binding site" evidence="8">
    <location>
        <position position="291"/>
    </location>
    <ligand>
        <name>ATP</name>
        <dbReference type="ChEBI" id="CHEBI:30616"/>
    </ligand>
</feature>
<feature type="region of interest" description="Disordered" evidence="12">
    <location>
        <begin position="209"/>
        <end position="240"/>
    </location>
</feature>
<dbReference type="InterPro" id="IPR013159">
    <property type="entry name" value="DnaA_C"/>
</dbReference>
<dbReference type="GO" id="GO:0003688">
    <property type="term" value="F:DNA replication origin binding"/>
    <property type="evidence" value="ECO:0007669"/>
    <property type="project" value="UniProtKB-UniRule"/>
</dbReference>
<dbReference type="GO" id="GO:0008289">
    <property type="term" value="F:lipid binding"/>
    <property type="evidence" value="ECO:0007669"/>
    <property type="project" value="UniProtKB-KW"/>
</dbReference>
<feature type="domain" description="Chromosomal replication initiator DnaA C-terminal" evidence="14">
    <location>
        <begin position="488"/>
        <end position="557"/>
    </location>
</feature>
<evidence type="ECO:0000256" key="11">
    <source>
        <dbReference type="RuleBase" id="RU004227"/>
    </source>
</evidence>
<dbReference type="GO" id="GO:0005524">
    <property type="term" value="F:ATP binding"/>
    <property type="evidence" value="ECO:0007669"/>
    <property type="project" value="UniProtKB-UniRule"/>
</dbReference>
<dbReference type="Pfam" id="PF08299">
    <property type="entry name" value="Bac_DnaA_C"/>
    <property type="match status" value="1"/>
</dbReference>
<dbReference type="FunFam" id="1.10.8.60:FF:000003">
    <property type="entry name" value="Chromosomal replication initiator protein DnaA"/>
    <property type="match status" value="1"/>
</dbReference>
<comment type="domain">
    <text evidence="8">Domain I is involved in oligomerization and binding regulators, domain II is flexibile and of varying length in different bacteria, domain III forms the AAA+ region, while domain IV binds dsDNA.</text>
</comment>
<evidence type="ECO:0000256" key="10">
    <source>
        <dbReference type="RuleBase" id="RU000577"/>
    </source>
</evidence>
<gene>
    <name evidence="8 15" type="primary">dnaA</name>
    <name evidence="15" type="ORF">DPBNPPHM_00562</name>
</gene>
<keyword evidence="6 8" id="KW-0446">Lipid-binding</keyword>
<keyword evidence="4 8" id="KW-0547">Nucleotide-binding</keyword>
<dbReference type="Gene3D" id="1.10.8.60">
    <property type="match status" value="1"/>
</dbReference>
<evidence type="ECO:0000256" key="4">
    <source>
        <dbReference type="ARBA" id="ARBA00022741"/>
    </source>
</evidence>
<evidence type="ECO:0000256" key="12">
    <source>
        <dbReference type="SAM" id="MobiDB-lite"/>
    </source>
</evidence>
<comment type="subcellular location">
    <subcellularLocation>
        <location evidence="8">Cytoplasm</location>
    </subcellularLocation>
</comment>
<dbReference type="InterPro" id="IPR020591">
    <property type="entry name" value="Chromosome_initiator_DnaA-like"/>
</dbReference>
<keyword evidence="5 8" id="KW-0067">ATP-binding</keyword>
<feature type="region of interest" description="Domain IV, binds dsDNA" evidence="8">
    <location>
        <begin position="461"/>
        <end position="580"/>
    </location>
</feature>
<comment type="similarity">
    <text evidence="1 8 11">Belongs to the DnaA family.</text>
</comment>
<keyword evidence="7 8" id="KW-0238">DNA-binding</keyword>
<dbReference type="PRINTS" id="PR00051">
    <property type="entry name" value="DNAA"/>
</dbReference>
<organism evidence="15 16">
    <name type="scientific">BD1-7 clade bacterium</name>
    <dbReference type="NCBI Taxonomy" id="2029982"/>
    <lineage>
        <taxon>Bacteria</taxon>
        <taxon>Pseudomonadati</taxon>
        <taxon>Pseudomonadota</taxon>
        <taxon>Gammaproteobacteria</taxon>
        <taxon>Cellvibrionales</taxon>
        <taxon>Spongiibacteraceae</taxon>
        <taxon>BD1-7 clade</taxon>
    </lineage>
</organism>
<dbReference type="SMART" id="SM00382">
    <property type="entry name" value="AAA"/>
    <property type="match status" value="1"/>
</dbReference>
<feature type="compositionally biased region" description="Polar residues" evidence="12">
    <location>
        <begin position="120"/>
        <end position="137"/>
    </location>
</feature>
<feature type="compositionally biased region" description="Polar residues" evidence="12">
    <location>
        <begin position="209"/>
        <end position="219"/>
    </location>
</feature>
<evidence type="ECO:0000256" key="5">
    <source>
        <dbReference type="ARBA" id="ARBA00022840"/>
    </source>
</evidence>
<dbReference type="FunFam" id="3.40.50.300:FF:000103">
    <property type="entry name" value="Chromosomal replication initiator protein DnaA"/>
    <property type="match status" value="1"/>
</dbReference>
<evidence type="ECO:0000256" key="6">
    <source>
        <dbReference type="ARBA" id="ARBA00023121"/>
    </source>
</evidence>
<dbReference type="HAMAP" id="MF_00377">
    <property type="entry name" value="DnaA_bact"/>
    <property type="match status" value="1"/>
</dbReference>
<dbReference type="OrthoDB" id="9807019at2"/>
<dbReference type="GO" id="GO:0005886">
    <property type="term" value="C:plasma membrane"/>
    <property type="evidence" value="ECO:0007669"/>
    <property type="project" value="TreeGrafter"/>
</dbReference>